<organism evidence="7 8">
    <name type="scientific">Petrolisthes manimaculis</name>
    <dbReference type="NCBI Taxonomy" id="1843537"/>
    <lineage>
        <taxon>Eukaryota</taxon>
        <taxon>Metazoa</taxon>
        <taxon>Ecdysozoa</taxon>
        <taxon>Arthropoda</taxon>
        <taxon>Crustacea</taxon>
        <taxon>Multicrustacea</taxon>
        <taxon>Malacostraca</taxon>
        <taxon>Eumalacostraca</taxon>
        <taxon>Eucarida</taxon>
        <taxon>Decapoda</taxon>
        <taxon>Pleocyemata</taxon>
        <taxon>Anomura</taxon>
        <taxon>Galatheoidea</taxon>
        <taxon>Porcellanidae</taxon>
        <taxon>Petrolisthes</taxon>
    </lineage>
</organism>
<dbReference type="Pfam" id="PF00028">
    <property type="entry name" value="Cadherin"/>
    <property type="match status" value="1"/>
</dbReference>
<comment type="subcellular location">
    <subcellularLocation>
        <location evidence="1">Membrane</location>
    </subcellularLocation>
</comment>
<dbReference type="InterPro" id="IPR039808">
    <property type="entry name" value="Cadherin"/>
</dbReference>
<feature type="domain" description="Cadherin" evidence="6">
    <location>
        <begin position="27"/>
        <end position="104"/>
    </location>
</feature>
<dbReference type="Proteomes" id="UP001292094">
    <property type="component" value="Unassembled WGS sequence"/>
</dbReference>
<keyword evidence="3 5" id="KW-0106">Calcium</keyword>
<sequence>MVLILCVSAPTATRLLSGEGTGPLEFSEPRYCALMQEDAALGASVVSVLASHKKGAEVRYSITGGNKDGLFTIDQRSGVITLAAPLDFEIHDKGSGPSTRTTLYWTGNNGTPELTSFIRHRVSLGQSEGRAG</sequence>
<protein>
    <recommendedName>
        <fullName evidence="6">Cadherin domain-containing protein</fullName>
    </recommendedName>
</protein>
<keyword evidence="8" id="KW-1185">Reference proteome</keyword>
<evidence type="ECO:0000313" key="8">
    <source>
        <dbReference type="Proteomes" id="UP001292094"/>
    </source>
</evidence>
<dbReference type="PANTHER" id="PTHR24027:SF438">
    <property type="entry name" value="CADHERIN 23"/>
    <property type="match status" value="1"/>
</dbReference>
<dbReference type="InterPro" id="IPR002126">
    <property type="entry name" value="Cadherin-like_dom"/>
</dbReference>
<dbReference type="GO" id="GO:0045296">
    <property type="term" value="F:cadherin binding"/>
    <property type="evidence" value="ECO:0007669"/>
    <property type="project" value="TreeGrafter"/>
</dbReference>
<dbReference type="SUPFAM" id="SSF49313">
    <property type="entry name" value="Cadherin-like"/>
    <property type="match status" value="1"/>
</dbReference>
<evidence type="ECO:0000256" key="4">
    <source>
        <dbReference type="ARBA" id="ARBA00023136"/>
    </source>
</evidence>
<comment type="caution">
    <text evidence="7">The sequence shown here is derived from an EMBL/GenBank/DDBJ whole genome shotgun (WGS) entry which is preliminary data.</text>
</comment>
<dbReference type="GO" id="GO:0008013">
    <property type="term" value="F:beta-catenin binding"/>
    <property type="evidence" value="ECO:0007669"/>
    <property type="project" value="TreeGrafter"/>
</dbReference>
<evidence type="ECO:0000256" key="3">
    <source>
        <dbReference type="ARBA" id="ARBA00022837"/>
    </source>
</evidence>
<keyword evidence="4" id="KW-0472">Membrane</keyword>
<dbReference type="PROSITE" id="PS50268">
    <property type="entry name" value="CADHERIN_2"/>
    <property type="match status" value="1"/>
</dbReference>
<dbReference type="GO" id="GO:0016477">
    <property type="term" value="P:cell migration"/>
    <property type="evidence" value="ECO:0007669"/>
    <property type="project" value="TreeGrafter"/>
</dbReference>
<dbReference type="PANTHER" id="PTHR24027">
    <property type="entry name" value="CADHERIN-23"/>
    <property type="match status" value="1"/>
</dbReference>
<dbReference type="AlphaFoldDB" id="A0AAE1NKW6"/>
<dbReference type="GO" id="GO:0005509">
    <property type="term" value="F:calcium ion binding"/>
    <property type="evidence" value="ECO:0007669"/>
    <property type="project" value="UniProtKB-UniRule"/>
</dbReference>
<proteinExistence type="predicted"/>
<dbReference type="GO" id="GO:0016342">
    <property type="term" value="C:catenin complex"/>
    <property type="evidence" value="ECO:0007669"/>
    <property type="project" value="TreeGrafter"/>
</dbReference>
<keyword evidence="2" id="KW-0677">Repeat</keyword>
<dbReference type="InterPro" id="IPR015919">
    <property type="entry name" value="Cadherin-like_sf"/>
</dbReference>
<dbReference type="EMBL" id="JAWZYT010005174">
    <property type="protein sequence ID" value="KAK4291357.1"/>
    <property type="molecule type" value="Genomic_DNA"/>
</dbReference>
<evidence type="ECO:0000256" key="5">
    <source>
        <dbReference type="PROSITE-ProRule" id="PRU00043"/>
    </source>
</evidence>
<evidence type="ECO:0000256" key="2">
    <source>
        <dbReference type="ARBA" id="ARBA00022737"/>
    </source>
</evidence>
<dbReference type="GO" id="GO:0007156">
    <property type="term" value="P:homophilic cell adhesion via plasma membrane adhesion molecules"/>
    <property type="evidence" value="ECO:0007669"/>
    <property type="project" value="InterPro"/>
</dbReference>
<gene>
    <name evidence="7" type="ORF">Pmani_035808</name>
</gene>
<evidence type="ECO:0000256" key="1">
    <source>
        <dbReference type="ARBA" id="ARBA00004370"/>
    </source>
</evidence>
<reference evidence="7" key="1">
    <citation type="submission" date="2023-11" db="EMBL/GenBank/DDBJ databases">
        <title>Genome assemblies of two species of porcelain crab, Petrolisthes cinctipes and Petrolisthes manimaculis (Anomura: Porcellanidae).</title>
        <authorList>
            <person name="Angst P."/>
        </authorList>
    </citation>
    <scope>NUCLEOTIDE SEQUENCE</scope>
    <source>
        <strain evidence="7">PB745_02</strain>
        <tissue evidence="7">Gill</tissue>
    </source>
</reference>
<evidence type="ECO:0000313" key="7">
    <source>
        <dbReference type="EMBL" id="KAK4291357.1"/>
    </source>
</evidence>
<evidence type="ECO:0000259" key="6">
    <source>
        <dbReference type="PROSITE" id="PS50268"/>
    </source>
</evidence>
<dbReference type="CDD" id="cd11304">
    <property type="entry name" value="Cadherin_repeat"/>
    <property type="match status" value="1"/>
</dbReference>
<name>A0AAE1NKW6_9EUCA</name>
<dbReference type="Gene3D" id="2.60.40.60">
    <property type="entry name" value="Cadherins"/>
    <property type="match status" value="1"/>
</dbReference>
<accession>A0AAE1NKW6</accession>